<protein>
    <submittedName>
        <fullName evidence="2">Small subunit ribosomal protein S1</fullName>
    </submittedName>
</protein>
<dbReference type="InterPro" id="IPR003029">
    <property type="entry name" value="S1_domain"/>
</dbReference>
<dbReference type="SUPFAM" id="SSF50249">
    <property type="entry name" value="Nucleic acid-binding proteins"/>
    <property type="match status" value="1"/>
</dbReference>
<dbReference type="CDD" id="cd00164">
    <property type="entry name" value="S1_like"/>
    <property type="match status" value="1"/>
</dbReference>
<sequence length="78" mass="8257">MSVTDAAWSAFVARYAVGSVVHGDVVSVVPFGAFVRIGEVDGFAPLREWPAPLEEGAIVPVRIAAIDPDARRFAVHPA</sequence>
<evidence type="ECO:0000313" key="3">
    <source>
        <dbReference type="Proteomes" id="UP000198362"/>
    </source>
</evidence>
<name>A0A239IP26_9ACTN</name>
<dbReference type="OrthoDB" id="3696341at2"/>
<dbReference type="Proteomes" id="UP000198362">
    <property type="component" value="Unassembled WGS sequence"/>
</dbReference>
<keyword evidence="2" id="KW-0687">Ribonucleoprotein</keyword>
<dbReference type="RefSeq" id="WP_089245586.1">
    <property type="nucleotide sequence ID" value="NZ_FZPH01000002.1"/>
</dbReference>
<dbReference type="AlphaFoldDB" id="A0A239IP26"/>
<evidence type="ECO:0000259" key="1">
    <source>
        <dbReference type="PROSITE" id="PS50126"/>
    </source>
</evidence>
<evidence type="ECO:0000313" key="2">
    <source>
        <dbReference type="EMBL" id="SNS95420.1"/>
    </source>
</evidence>
<dbReference type="SMART" id="SM00316">
    <property type="entry name" value="S1"/>
    <property type="match status" value="1"/>
</dbReference>
<dbReference type="GO" id="GO:0003676">
    <property type="term" value="F:nucleic acid binding"/>
    <property type="evidence" value="ECO:0007669"/>
    <property type="project" value="InterPro"/>
</dbReference>
<dbReference type="GO" id="GO:0005840">
    <property type="term" value="C:ribosome"/>
    <property type="evidence" value="ECO:0007669"/>
    <property type="project" value="UniProtKB-KW"/>
</dbReference>
<dbReference type="Pfam" id="PF00575">
    <property type="entry name" value="S1"/>
    <property type="match status" value="1"/>
</dbReference>
<gene>
    <name evidence="2" type="ORF">SAMN05421812_102495</name>
</gene>
<reference evidence="2 3" key="1">
    <citation type="submission" date="2017-06" db="EMBL/GenBank/DDBJ databases">
        <authorList>
            <person name="Kim H.J."/>
            <person name="Triplett B.A."/>
        </authorList>
    </citation>
    <scope>NUCLEOTIDE SEQUENCE [LARGE SCALE GENOMIC DNA]</scope>
    <source>
        <strain evidence="2 3">CGMCC 4.5593</strain>
    </source>
</reference>
<feature type="domain" description="S1 motif" evidence="1">
    <location>
        <begin position="18"/>
        <end position="78"/>
    </location>
</feature>
<dbReference type="Gene3D" id="2.40.50.140">
    <property type="entry name" value="Nucleic acid-binding proteins"/>
    <property type="match status" value="1"/>
</dbReference>
<proteinExistence type="predicted"/>
<accession>A0A239IP26</accession>
<organism evidence="2 3">
    <name type="scientific">Asanoa hainanensis</name>
    <dbReference type="NCBI Taxonomy" id="560556"/>
    <lineage>
        <taxon>Bacteria</taxon>
        <taxon>Bacillati</taxon>
        <taxon>Actinomycetota</taxon>
        <taxon>Actinomycetes</taxon>
        <taxon>Micromonosporales</taxon>
        <taxon>Micromonosporaceae</taxon>
        <taxon>Asanoa</taxon>
    </lineage>
</organism>
<dbReference type="InterPro" id="IPR012340">
    <property type="entry name" value="NA-bd_OB-fold"/>
</dbReference>
<keyword evidence="3" id="KW-1185">Reference proteome</keyword>
<keyword evidence="2" id="KW-0689">Ribosomal protein</keyword>
<dbReference type="PROSITE" id="PS50126">
    <property type="entry name" value="S1"/>
    <property type="match status" value="1"/>
</dbReference>
<dbReference type="EMBL" id="FZPH01000002">
    <property type="protein sequence ID" value="SNS95420.1"/>
    <property type="molecule type" value="Genomic_DNA"/>
</dbReference>